<evidence type="ECO:0000259" key="3">
    <source>
        <dbReference type="Pfam" id="PF00534"/>
    </source>
</evidence>
<protein>
    <recommendedName>
        <fullName evidence="3">Glycosyl transferase family 1 domain-containing protein</fullName>
    </recommendedName>
</protein>
<dbReference type="EMBL" id="BART01023696">
    <property type="protein sequence ID" value="GAG95663.1"/>
    <property type="molecule type" value="Genomic_DNA"/>
</dbReference>
<dbReference type="PANTHER" id="PTHR12526">
    <property type="entry name" value="GLYCOSYLTRANSFERASE"/>
    <property type="match status" value="1"/>
</dbReference>
<dbReference type="Gene3D" id="3.40.50.2000">
    <property type="entry name" value="Glycogen Phosphorylase B"/>
    <property type="match status" value="1"/>
</dbReference>
<dbReference type="PANTHER" id="PTHR12526:SF510">
    <property type="entry name" value="D-INOSITOL 3-PHOSPHATE GLYCOSYLTRANSFERASE"/>
    <property type="match status" value="1"/>
</dbReference>
<proteinExistence type="predicted"/>
<dbReference type="CDD" id="cd03801">
    <property type="entry name" value="GT4_PimA-like"/>
    <property type="match status" value="1"/>
</dbReference>
<reference evidence="4" key="1">
    <citation type="journal article" date="2014" name="Front. Microbiol.">
        <title>High frequency of phylogenetically diverse reductive dehalogenase-homologous genes in deep subseafloor sedimentary metagenomes.</title>
        <authorList>
            <person name="Kawai M."/>
            <person name="Futagami T."/>
            <person name="Toyoda A."/>
            <person name="Takaki Y."/>
            <person name="Nishi S."/>
            <person name="Hori S."/>
            <person name="Arai W."/>
            <person name="Tsubouchi T."/>
            <person name="Morono Y."/>
            <person name="Uchiyama I."/>
            <person name="Ito T."/>
            <person name="Fujiyama A."/>
            <person name="Inagaki F."/>
            <person name="Takami H."/>
        </authorList>
    </citation>
    <scope>NUCLEOTIDE SEQUENCE</scope>
    <source>
        <strain evidence="4">Expedition CK06-06</strain>
    </source>
</reference>
<evidence type="ECO:0000313" key="4">
    <source>
        <dbReference type="EMBL" id="GAG95663.1"/>
    </source>
</evidence>
<sequence length="199" mass="22703">QFKRKYFRPNEIDYKMVLFCGYKNFEKGAISILKAIPNILKKISNVYFVFIGPSTLAFNRELSKLKKNVDARVINLTPDNLNGYYDPKKIAAFCETDIFLMPSRSDAYGIAYLEAWASAKPVIGANIGATPEVIRNNVDGLLVEFNDYEDIANKVITLLKNERLGNQMGQEGKRKVKKDLSWDDVAKKTHQVYTELIHD</sequence>
<keyword evidence="1" id="KW-0328">Glycosyltransferase</keyword>
<feature type="non-terminal residue" evidence="4">
    <location>
        <position position="1"/>
    </location>
</feature>
<gene>
    <name evidence="4" type="ORF">S01H4_43035</name>
</gene>
<organism evidence="4">
    <name type="scientific">marine sediment metagenome</name>
    <dbReference type="NCBI Taxonomy" id="412755"/>
    <lineage>
        <taxon>unclassified sequences</taxon>
        <taxon>metagenomes</taxon>
        <taxon>ecological metagenomes</taxon>
    </lineage>
</organism>
<keyword evidence="2" id="KW-0808">Transferase</keyword>
<evidence type="ECO:0000256" key="1">
    <source>
        <dbReference type="ARBA" id="ARBA00022676"/>
    </source>
</evidence>
<dbReference type="Pfam" id="PF00534">
    <property type="entry name" value="Glycos_transf_1"/>
    <property type="match status" value="1"/>
</dbReference>
<accession>X1CHA8</accession>
<feature type="domain" description="Glycosyl transferase family 1" evidence="3">
    <location>
        <begin position="7"/>
        <end position="174"/>
    </location>
</feature>
<comment type="caution">
    <text evidence="4">The sequence shown here is derived from an EMBL/GenBank/DDBJ whole genome shotgun (WGS) entry which is preliminary data.</text>
</comment>
<name>X1CHA8_9ZZZZ</name>
<dbReference type="SUPFAM" id="SSF53756">
    <property type="entry name" value="UDP-Glycosyltransferase/glycogen phosphorylase"/>
    <property type="match status" value="1"/>
</dbReference>
<dbReference type="InterPro" id="IPR001296">
    <property type="entry name" value="Glyco_trans_1"/>
</dbReference>
<dbReference type="AlphaFoldDB" id="X1CHA8"/>
<dbReference type="GO" id="GO:0016757">
    <property type="term" value="F:glycosyltransferase activity"/>
    <property type="evidence" value="ECO:0007669"/>
    <property type="project" value="UniProtKB-KW"/>
</dbReference>
<evidence type="ECO:0000256" key="2">
    <source>
        <dbReference type="ARBA" id="ARBA00022679"/>
    </source>
</evidence>